<dbReference type="Proteomes" id="UP000036270">
    <property type="component" value="Unassembled WGS sequence"/>
</dbReference>
<dbReference type="EC" id="3.5.2.9" evidence="1"/>
<reference evidence="2 3" key="1">
    <citation type="submission" date="2014-12" db="EMBL/GenBank/DDBJ databases">
        <title>Reclassification of Actinobacillus muris as Muribacter muris.</title>
        <authorList>
            <person name="Christensen H."/>
            <person name="Nicklas W."/>
            <person name="Bisgaard M."/>
        </authorList>
    </citation>
    <scope>NUCLEOTIDE SEQUENCE [LARGE SCALE GENOMIC DNA]</scope>
    <source>
        <strain evidence="2 3">Ackerman80-443D</strain>
    </source>
</reference>
<dbReference type="AlphaFoldDB" id="A0A0J5P3L3"/>
<accession>A0A0J5P3L3</accession>
<dbReference type="GO" id="GO:0017168">
    <property type="term" value="F:5-oxoprolinase (ATP-hydrolyzing) activity"/>
    <property type="evidence" value="ECO:0007669"/>
    <property type="project" value="UniProtKB-UniRule"/>
</dbReference>
<keyword evidence="3" id="KW-1185">Reference proteome</keyword>
<organism evidence="2 3">
    <name type="scientific">Muribacter muris</name>
    <dbReference type="NCBI Taxonomy" id="67855"/>
    <lineage>
        <taxon>Bacteria</taxon>
        <taxon>Pseudomonadati</taxon>
        <taxon>Pseudomonadota</taxon>
        <taxon>Gammaproteobacteria</taxon>
        <taxon>Pasteurellales</taxon>
        <taxon>Pasteurellaceae</taxon>
        <taxon>Muribacter</taxon>
    </lineage>
</organism>
<name>A0A0J5P3L3_9PAST</name>
<dbReference type="STRING" id="67855.RO21_09315"/>
<sequence length="247" mass="26623">MKHVDLNVDLAEGCGNDQTLLQLVTSANVACGLHAGDYQKMRQAILWAKQHKVRVGAHPSFPDRKNFGRTPMTLPDEELQACLLYQLGAMKALCEAYDVPLAYVKPHGALYNQAAQDEHLAALIASTIKVFDPNLKLMGLAGSLMLDAAQKQGLGVISEVFADRHYLSDGSLVPRSRADALIESDEEAIRQVLQMVLDGTVTAVDGQRVAIQADSICLHGDGAHAIEFAEKIRLALTQQGIALSANG</sequence>
<dbReference type="Gene3D" id="3.20.20.370">
    <property type="entry name" value="Glycoside hydrolase/deacetylase"/>
    <property type="match status" value="1"/>
</dbReference>
<dbReference type="RefSeq" id="WP_047977517.1">
    <property type="nucleotide sequence ID" value="NZ_JWIZ01000062.1"/>
</dbReference>
<evidence type="ECO:0000256" key="1">
    <source>
        <dbReference type="HAMAP-Rule" id="MF_00691"/>
    </source>
</evidence>
<evidence type="ECO:0000313" key="3">
    <source>
        <dbReference type="Proteomes" id="UP000036270"/>
    </source>
</evidence>
<dbReference type="HAMAP" id="MF_00691">
    <property type="entry name" value="PxpA"/>
    <property type="match status" value="1"/>
</dbReference>
<comment type="similarity">
    <text evidence="1">Belongs to the LamB/PxpA family.</text>
</comment>
<protein>
    <recommendedName>
        <fullName evidence="1">5-oxoprolinase subunit A</fullName>
        <shortName evidence="1">5-OPase subunit A</shortName>
        <ecNumber evidence="1">3.5.2.9</ecNumber>
    </recommendedName>
    <alternativeName>
        <fullName evidence="1">5-oxoprolinase (ATP-hydrolyzing) subunit A</fullName>
    </alternativeName>
</protein>
<dbReference type="EMBL" id="JWIZ01000062">
    <property type="protein sequence ID" value="KMK50851.1"/>
    <property type="molecule type" value="Genomic_DNA"/>
</dbReference>
<comment type="caution">
    <text evidence="2">The sequence shown here is derived from an EMBL/GenBank/DDBJ whole genome shotgun (WGS) entry which is preliminary data.</text>
</comment>
<dbReference type="SUPFAM" id="SSF88713">
    <property type="entry name" value="Glycoside hydrolase/deacetylase"/>
    <property type="match status" value="1"/>
</dbReference>
<gene>
    <name evidence="1" type="primary">pxpA</name>
    <name evidence="2" type="ORF">RO21_09315</name>
</gene>
<keyword evidence="1" id="KW-0378">Hydrolase</keyword>
<dbReference type="PANTHER" id="PTHR30292:SF0">
    <property type="entry name" value="5-OXOPROLINASE SUBUNIT A"/>
    <property type="match status" value="1"/>
</dbReference>
<dbReference type="NCBIfam" id="NF003816">
    <property type="entry name" value="PRK05406.1-5"/>
    <property type="match status" value="1"/>
</dbReference>
<dbReference type="GO" id="GO:0005975">
    <property type="term" value="P:carbohydrate metabolic process"/>
    <property type="evidence" value="ECO:0007669"/>
    <property type="project" value="InterPro"/>
</dbReference>
<dbReference type="InterPro" id="IPR011330">
    <property type="entry name" value="Glyco_hydro/deAcase_b/a-brl"/>
</dbReference>
<dbReference type="PANTHER" id="PTHR30292">
    <property type="entry name" value="UNCHARACTERIZED PROTEIN YBGL-RELATED"/>
    <property type="match status" value="1"/>
</dbReference>
<evidence type="ECO:0000313" key="2">
    <source>
        <dbReference type="EMBL" id="KMK50851.1"/>
    </source>
</evidence>
<dbReference type="PATRIC" id="fig|67855.3.peg.1960"/>
<dbReference type="InterPro" id="IPR005501">
    <property type="entry name" value="LamB/YcsF/PxpA-like"/>
</dbReference>
<keyword evidence="1" id="KW-0547">Nucleotide-binding</keyword>
<proteinExistence type="inferred from homology"/>
<comment type="catalytic activity">
    <reaction evidence="1">
        <text>5-oxo-L-proline + ATP + 2 H2O = L-glutamate + ADP + phosphate + H(+)</text>
        <dbReference type="Rhea" id="RHEA:10348"/>
        <dbReference type="ChEBI" id="CHEBI:15377"/>
        <dbReference type="ChEBI" id="CHEBI:15378"/>
        <dbReference type="ChEBI" id="CHEBI:29985"/>
        <dbReference type="ChEBI" id="CHEBI:30616"/>
        <dbReference type="ChEBI" id="CHEBI:43474"/>
        <dbReference type="ChEBI" id="CHEBI:58402"/>
        <dbReference type="ChEBI" id="CHEBI:456216"/>
        <dbReference type="EC" id="3.5.2.9"/>
    </reaction>
</comment>
<dbReference type="NCBIfam" id="NF003815">
    <property type="entry name" value="PRK05406.1-4"/>
    <property type="match status" value="1"/>
</dbReference>
<comment type="function">
    <text evidence="1">Catalyzes the cleavage of 5-oxoproline to form L-glutamate coupled to the hydrolysis of ATP to ADP and inorganic phosphate.</text>
</comment>
<dbReference type="CDD" id="cd10800">
    <property type="entry name" value="LamB_YcsF_YbgL_like"/>
    <property type="match status" value="1"/>
</dbReference>
<comment type="subunit">
    <text evidence="1">Forms a complex composed of PxpA, PxpB and PxpC.</text>
</comment>
<dbReference type="GO" id="GO:0005524">
    <property type="term" value="F:ATP binding"/>
    <property type="evidence" value="ECO:0007669"/>
    <property type="project" value="UniProtKB-UniRule"/>
</dbReference>
<keyword evidence="1" id="KW-0067">ATP-binding</keyword>
<dbReference type="Pfam" id="PF03746">
    <property type="entry name" value="LamB_YcsF"/>
    <property type="match status" value="1"/>
</dbReference>
<dbReference type="NCBIfam" id="NF003814">
    <property type="entry name" value="PRK05406.1-3"/>
    <property type="match status" value="1"/>
</dbReference>